<keyword evidence="1" id="KW-1133">Transmembrane helix</keyword>
<reference evidence="3" key="2">
    <citation type="submission" date="2019-10" db="EMBL/GenBank/DDBJ databases">
        <title>A de novo genome assembly of a pear dwarfing rootstock.</title>
        <authorList>
            <person name="Wang F."/>
            <person name="Wang J."/>
            <person name="Li S."/>
            <person name="Zhang Y."/>
            <person name="Fang M."/>
            <person name="Ma L."/>
            <person name="Zhao Y."/>
            <person name="Jiang S."/>
        </authorList>
    </citation>
    <scope>NUCLEOTIDE SEQUENCE [LARGE SCALE GENOMIC DNA]</scope>
</reference>
<keyword evidence="1" id="KW-0812">Transmembrane</keyword>
<name>A0A5N5GPY4_9ROSA</name>
<comment type="caution">
    <text evidence="2">The sequence shown here is derived from an EMBL/GenBank/DDBJ whole genome shotgun (WGS) entry which is preliminary data.</text>
</comment>
<dbReference type="Proteomes" id="UP000327157">
    <property type="component" value="Chromosome 15"/>
</dbReference>
<organism evidence="2 3">
    <name type="scientific">Pyrus ussuriensis x Pyrus communis</name>
    <dbReference type="NCBI Taxonomy" id="2448454"/>
    <lineage>
        <taxon>Eukaryota</taxon>
        <taxon>Viridiplantae</taxon>
        <taxon>Streptophyta</taxon>
        <taxon>Embryophyta</taxon>
        <taxon>Tracheophyta</taxon>
        <taxon>Spermatophyta</taxon>
        <taxon>Magnoliopsida</taxon>
        <taxon>eudicotyledons</taxon>
        <taxon>Gunneridae</taxon>
        <taxon>Pentapetalae</taxon>
        <taxon>rosids</taxon>
        <taxon>fabids</taxon>
        <taxon>Rosales</taxon>
        <taxon>Rosaceae</taxon>
        <taxon>Amygdaloideae</taxon>
        <taxon>Maleae</taxon>
        <taxon>Pyrus</taxon>
    </lineage>
</organism>
<proteinExistence type="predicted"/>
<reference evidence="2 3" key="1">
    <citation type="submission" date="2019-09" db="EMBL/GenBank/DDBJ databases">
        <authorList>
            <person name="Ou C."/>
        </authorList>
    </citation>
    <scope>NUCLEOTIDE SEQUENCE [LARGE SCALE GENOMIC DNA]</scope>
    <source>
        <strain evidence="2">S2</strain>
        <tissue evidence="2">Leaf</tissue>
    </source>
</reference>
<protein>
    <submittedName>
        <fullName evidence="2">Uncharacterized protein</fullName>
    </submittedName>
</protein>
<accession>A0A5N5GPY4</accession>
<sequence length="94" mass="10578">MSSILHNFLSFFWFHHPMAHFQIHFGSLNRGFSRIYGRVCRVSTRVLALPPLLAFVGLAWCSPLLTMLPLGVFFSRASLVFCLCLPVLALLLVG</sequence>
<evidence type="ECO:0000313" key="2">
    <source>
        <dbReference type="EMBL" id="KAB2617646.1"/>
    </source>
</evidence>
<evidence type="ECO:0000313" key="3">
    <source>
        <dbReference type="Proteomes" id="UP000327157"/>
    </source>
</evidence>
<keyword evidence="3" id="KW-1185">Reference proteome</keyword>
<gene>
    <name evidence="2" type="ORF">D8674_013515</name>
</gene>
<feature type="transmembrane region" description="Helical" evidence="1">
    <location>
        <begin position="46"/>
        <end position="67"/>
    </location>
</feature>
<dbReference type="EMBL" id="SMOL01000401">
    <property type="protein sequence ID" value="KAB2617646.1"/>
    <property type="molecule type" value="Genomic_DNA"/>
</dbReference>
<keyword evidence="1" id="KW-0472">Membrane</keyword>
<evidence type="ECO:0000256" key="1">
    <source>
        <dbReference type="SAM" id="Phobius"/>
    </source>
</evidence>
<reference evidence="2 3" key="3">
    <citation type="submission" date="2019-11" db="EMBL/GenBank/DDBJ databases">
        <title>A de novo genome assembly of a pear dwarfing rootstock.</title>
        <authorList>
            <person name="Wang F."/>
            <person name="Wang J."/>
            <person name="Li S."/>
            <person name="Zhang Y."/>
            <person name="Fang M."/>
            <person name="Ma L."/>
            <person name="Zhao Y."/>
            <person name="Jiang S."/>
        </authorList>
    </citation>
    <scope>NUCLEOTIDE SEQUENCE [LARGE SCALE GENOMIC DNA]</scope>
    <source>
        <strain evidence="2">S2</strain>
        <tissue evidence="2">Leaf</tissue>
    </source>
</reference>
<dbReference type="AlphaFoldDB" id="A0A5N5GPY4"/>
<feature type="transmembrane region" description="Helical" evidence="1">
    <location>
        <begin position="73"/>
        <end position="93"/>
    </location>
</feature>